<dbReference type="InterPro" id="IPR048684">
    <property type="entry name" value="COG4_C"/>
</dbReference>
<gene>
    <name evidence="3" type="ORF">LMXM_05_0600</name>
</gene>
<organism evidence="3 4">
    <name type="scientific">Leishmania mexicana (strain MHOM/GT/2001/U1103)</name>
    <dbReference type="NCBI Taxonomy" id="929439"/>
    <lineage>
        <taxon>Eukaryota</taxon>
        <taxon>Discoba</taxon>
        <taxon>Euglenozoa</taxon>
        <taxon>Kinetoplastea</taxon>
        <taxon>Metakinetoplastina</taxon>
        <taxon>Trypanosomatida</taxon>
        <taxon>Trypanosomatidae</taxon>
        <taxon>Leishmaniinae</taxon>
        <taxon>Leishmania</taxon>
    </lineage>
</organism>
<dbReference type="OrthoDB" id="47059at2759"/>
<proteinExistence type="predicted"/>
<protein>
    <recommendedName>
        <fullName evidence="2">COG4 transport protein middle alpha-helical bundle domain-containing protein</fullName>
    </recommendedName>
</protein>
<dbReference type="OMA" id="YHYELND"/>
<dbReference type="PANTHER" id="PTHR24016:SF0">
    <property type="entry name" value="CONSERVED OLIGOMERIC GOLGI COMPLEX SUBUNIT 4"/>
    <property type="match status" value="1"/>
</dbReference>
<dbReference type="PANTHER" id="PTHR24016">
    <property type="entry name" value="CONSERVED OLIGOMERIC GOLGI COMPLEX SUBUNIT 4"/>
    <property type="match status" value="1"/>
</dbReference>
<dbReference type="PhylomeDB" id="E9AKG6"/>
<feature type="compositionally biased region" description="Low complexity" evidence="1">
    <location>
        <begin position="647"/>
        <end position="662"/>
    </location>
</feature>
<dbReference type="RefSeq" id="XP_003871950.1">
    <property type="nucleotide sequence ID" value="XM_003871901.1"/>
</dbReference>
<dbReference type="Gene3D" id="1.20.58.1970">
    <property type="match status" value="1"/>
</dbReference>
<name>E9AKG6_LEIMU</name>
<dbReference type="KEGG" id="lmi:LMXM_05_0600"/>
<evidence type="ECO:0000313" key="3">
    <source>
        <dbReference type="EMBL" id="CBZ23417.1"/>
    </source>
</evidence>
<dbReference type="AlphaFoldDB" id="E9AKG6"/>
<dbReference type="InterPro" id="IPR013167">
    <property type="entry name" value="COG4_M"/>
</dbReference>
<evidence type="ECO:0000256" key="1">
    <source>
        <dbReference type="SAM" id="MobiDB-lite"/>
    </source>
</evidence>
<dbReference type="Pfam" id="PF20662">
    <property type="entry name" value="COG4_C"/>
    <property type="match status" value="1"/>
</dbReference>
<dbReference type="EMBL" id="FR799558">
    <property type="protein sequence ID" value="CBZ23417.1"/>
    <property type="molecule type" value="Genomic_DNA"/>
</dbReference>
<evidence type="ECO:0000313" key="4">
    <source>
        <dbReference type="Proteomes" id="UP000007259"/>
    </source>
</evidence>
<dbReference type="VEuPathDB" id="TriTrypDB:LmxM.05.0600"/>
<dbReference type="Proteomes" id="UP000007259">
    <property type="component" value="Chromosome 5"/>
</dbReference>
<feature type="region of interest" description="Disordered" evidence="1">
    <location>
        <begin position="636"/>
        <end position="662"/>
    </location>
</feature>
<sequence>MLLRHIDNVEERFDQALQRVRDGVHRRNAALNDIRQSIHAESELHTSLREISNVQYRLMPQYVHRSAALARTVAANASLAERSSKRVRRLDALLQRVQHTCAIVDAMTAMENDVAQMSSVLDSGDVEHTLQLLHSYEAAQRVLTSASPATAVAAEAKAPETRTGGGASLPASSAAGTVSNAAPASDVMRHARAAVQARLLKMIEEAVQVNDKLAIMKGTKLLAELGEGAVASRLYSDWIADHTIAALAKLIDSEMRKMEDSATVAMTHLALVSQCLDNVAAAFESDEEFTYEAFGAQGPLALLAKLHSHATARCVPVLSDFIERRKDVLAQLEKHASASDGVSGAGVTASGASRALPPSMNAAAGANVNAVVATARRADQTLEEISHMVSCGHIYLTFVERKQTEYEMRMKAAAAAAESGREESTSTAAAGQVVVGSTADSLWRTSDNALLNSMQDILALYVPLQTTYFTIAYDQAVDLQLRAIRDAAKEAAAAAARAGGGDASRTAAGTRHGNASAALVSAPSAASFMSGLQSLYMVAASSADELIAAVGVGGGSAGAAGGDASAAASEKLASFWYFTHNGHVTLPDDIFFVLRMAIHRAMNTKSSQICSAAVMSAMDVVQSRLLPEIESHTRIAGAGSHAGTGGVASNSSAAGGRRRAGAAPHGGFLTPDELHWTVAAQRTATYLQRMADELQQLGEATFSATPHDVTRFRELAGNMRTLGRTLQDKLIPAWLDAFANVCCDSVLPPHMERFAAVSYDMEEAVYYHYELNDVWVQACLVDLGAGLQYLHQHLADAKLFDALLTAMARRVATETSSVLHRKRVSLFGALQVDKDVRALRGFFVERAQNDLSPIREAFAALSLTATLLLSDKPTDALEEAANTALTADEKKKVLLMRVGFRKEVVMALPL</sequence>
<reference evidence="3 4" key="1">
    <citation type="journal article" date="2011" name="Genome Res.">
        <title>Chromosome and gene copy number variation allow major structural change between species and strains of Leishmania.</title>
        <authorList>
            <person name="Rogers M.B."/>
            <person name="Hilley J.D."/>
            <person name="Dickens N.J."/>
            <person name="Wilkes J."/>
            <person name="Bates P.A."/>
            <person name="Depledge D.P."/>
            <person name="Harris D."/>
            <person name="Her Y."/>
            <person name="Herzyk P."/>
            <person name="Imamura H."/>
            <person name="Otto T.D."/>
            <person name="Sanders M."/>
            <person name="Seeger K."/>
            <person name="Dujardin J.C."/>
            <person name="Berriman M."/>
            <person name="Smith D.F."/>
            <person name="Hertz-Fowler C."/>
            <person name="Mottram J.C."/>
        </authorList>
    </citation>
    <scope>NUCLEOTIDE SEQUENCE [LARGE SCALE GENOMIC DNA]</scope>
    <source>
        <strain evidence="3 4">MHOM/GT/2001/U1103</strain>
    </source>
</reference>
<accession>E9AKG6</accession>
<dbReference type="SMART" id="SM00762">
    <property type="entry name" value="Cog4"/>
    <property type="match status" value="1"/>
</dbReference>
<dbReference type="InterPro" id="IPR048682">
    <property type="entry name" value="COG4"/>
</dbReference>
<evidence type="ECO:0000259" key="2">
    <source>
        <dbReference type="SMART" id="SM00762"/>
    </source>
</evidence>
<dbReference type="Pfam" id="PF08318">
    <property type="entry name" value="COG4_m"/>
    <property type="match status" value="1"/>
</dbReference>
<dbReference type="GeneID" id="13453083"/>
<keyword evidence="4" id="KW-1185">Reference proteome</keyword>
<feature type="domain" description="COG4 transport protein middle alpha-helical bundle" evidence="2">
    <location>
        <begin position="188"/>
        <end position="546"/>
    </location>
</feature>